<organism evidence="1 2">
    <name type="scientific">Stenotrophomonas maltophilia</name>
    <name type="common">Pseudomonas maltophilia</name>
    <name type="synonym">Xanthomonas maltophilia</name>
    <dbReference type="NCBI Taxonomy" id="40324"/>
    <lineage>
        <taxon>Bacteria</taxon>
        <taxon>Pseudomonadati</taxon>
        <taxon>Pseudomonadota</taxon>
        <taxon>Gammaproteobacteria</taxon>
        <taxon>Lysobacterales</taxon>
        <taxon>Lysobacteraceae</taxon>
        <taxon>Stenotrophomonas</taxon>
        <taxon>Stenotrophomonas maltophilia group</taxon>
    </lineage>
</organism>
<evidence type="ECO:0000313" key="1">
    <source>
        <dbReference type="EMBL" id="TGY31941.1"/>
    </source>
</evidence>
<name>A0A4S2CU23_STEMA</name>
<proteinExistence type="predicted"/>
<comment type="caution">
    <text evidence="1">The sequence shown here is derived from an EMBL/GenBank/DDBJ whole genome shotgun (WGS) entry which is preliminary data.</text>
</comment>
<accession>A0A4S2CU23</accession>
<dbReference type="EMBL" id="SRYW01000021">
    <property type="protein sequence ID" value="TGY31941.1"/>
    <property type="molecule type" value="Genomic_DNA"/>
</dbReference>
<protein>
    <submittedName>
        <fullName evidence="1">Uncharacterized protein</fullName>
    </submittedName>
</protein>
<dbReference type="InterPro" id="IPR018724">
    <property type="entry name" value="2OG-Fe_dioxygenase"/>
</dbReference>
<dbReference type="Pfam" id="PF10014">
    <property type="entry name" value="2OG-Fe_Oxy_2"/>
    <property type="match status" value="1"/>
</dbReference>
<dbReference type="OrthoDB" id="6681382at2"/>
<reference evidence="1 2" key="1">
    <citation type="submission" date="2019-04" db="EMBL/GenBank/DDBJ databases">
        <title>Microbes associate with the intestines of laboratory mice.</title>
        <authorList>
            <person name="Navarre W."/>
            <person name="Wong E."/>
            <person name="Huang K."/>
            <person name="Tropini C."/>
            <person name="Ng K."/>
            <person name="Yu B."/>
        </authorList>
    </citation>
    <scope>NUCLEOTIDE SEQUENCE [LARGE SCALE GENOMIC DNA]</scope>
    <source>
        <strain evidence="1 2">NM62_B4-13</strain>
    </source>
</reference>
<dbReference type="GO" id="GO:0051213">
    <property type="term" value="F:dioxygenase activity"/>
    <property type="evidence" value="ECO:0007669"/>
    <property type="project" value="InterPro"/>
</dbReference>
<sequence>MPTTACNALPVGAAVGWLYSRCIGHRAACDATLSGDLRMHAVPLPAPPPLRAAHCLAAPLPAAPGPQLFTLDTLGLPASFLDDVASHADSLCWDPYDVQVRRRRVLQRYRCILAAPQRDLLDACDGDAGHPAWPVLLDGLPGILADALRRVAPHRRRAMRTYLADRRVDGSWWLQPLPDTVFEQPGNADRIARRQFAPLSPVLSNHPGLLRLLTCVAETVHARRAATRLRLVVHQMLTVAGLAGGTEPAPEGIHQDGADFIVSALVVRRRGIHGGVSRVRRGPTGPVHLERALAEGEGIFQPDTRSPWWHEVSTIHADAAAFEGYRMILGVDAHLLPDATA</sequence>
<gene>
    <name evidence="1" type="ORF">E5352_17775</name>
</gene>
<dbReference type="AlphaFoldDB" id="A0A4S2CU23"/>
<evidence type="ECO:0000313" key="2">
    <source>
        <dbReference type="Proteomes" id="UP000306631"/>
    </source>
</evidence>
<dbReference type="Proteomes" id="UP000306631">
    <property type="component" value="Unassembled WGS sequence"/>
</dbReference>
<dbReference type="Gene3D" id="2.60.120.620">
    <property type="entry name" value="q2cbj1_9rhob like domain"/>
    <property type="match status" value="1"/>
</dbReference>